<dbReference type="AlphaFoldDB" id="T0J6E7"/>
<dbReference type="eggNOG" id="COG5639">
    <property type="taxonomic scope" value="Bacteria"/>
</dbReference>
<gene>
    <name evidence="1" type="ORF">M529_03505</name>
</gene>
<evidence type="ECO:0008006" key="3">
    <source>
        <dbReference type="Google" id="ProtNLM"/>
    </source>
</evidence>
<proteinExistence type="predicted"/>
<name>T0J6E7_9SPHN</name>
<comment type="caution">
    <text evidence="1">The sequence shown here is derived from an EMBL/GenBank/DDBJ whole genome shotgun (WGS) entry which is preliminary data.</text>
</comment>
<protein>
    <recommendedName>
        <fullName evidence="3">Protein involved in integration/excision of ICE Tn4371 family</fullName>
    </recommendedName>
</protein>
<organism evidence="1 2">
    <name type="scientific">Sphingobium ummariense RL-3</name>
    <dbReference type="NCBI Taxonomy" id="1346791"/>
    <lineage>
        <taxon>Bacteria</taxon>
        <taxon>Pseudomonadati</taxon>
        <taxon>Pseudomonadota</taxon>
        <taxon>Alphaproteobacteria</taxon>
        <taxon>Sphingomonadales</taxon>
        <taxon>Sphingomonadaceae</taxon>
        <taxon>Sphingobium</taxon>
    </lineage>
</organism>
<dbReference type="STRING" id="1346791.M529_03505"/>
<sequence>MSNNTTLSLPKIGTPGAQRKVSLTLDAELAAELDRYAEAYKEAYGEAVEVETLIPHMLRSFVAADRSFKRWKAGKGQGGQ</sequence>
<keyword evidence="2" id="KW-1185">Reference proteome</keyword>
<dbReference type="Pfam" id="PF10038">
    <property type="entry name" value="DUF2274"/>
    <property type="match status" value="1"/>
</dbReference>
<dbReference type="PATRIC" id="fig|1346791.3.peg.680"/>
<evidence type="ECO:0000313" key="1">
    <source>
        <dbReference type="EMBL" id="EQB33551.1"/>
    </source>
</evidence>
<accession>T0J6E7</accession>
<reference evidence="1 2" key="1">
    <citation type="journal article" date="2013" name="Genome Announc.">
        <title>Draft Genome Sequence of Sphingobium ummariense Strain RL-3, a Hexachlorocyclohexane-Degrading Bacterium.</title>
        <authorList>
            <person name="Kohli P."/>
            <person name="Dua A."/>
            <person name="Sangwan N."/>
            <person name="Oldach P."/>
            <person name="Khurana J.P."/>
            <person name="Lal R."/>
        </authorList>
    </citation>
    <scope>NUCLEOTIDE SEQUENCE [LARGE SCALE GENOMIC DNA]</scope>
    <source>
        <strain evidence="1 2">RL-3</strain>
    </source>
</reference>
<dbReference type="EMBL" id="AUWY01000033">
    <property type="protein sequence ID" value="EQB33551.1"/>
    <property type="molecule type" value="Genomic_DNA"/>
</dbReference>
<evidence type="ECO:0000313" key="2">
    <source>
        <dbReference type="Proteomes" id="UP000015523"/>
    </source>
</evidence>
<dbReference type="RefSeq" id="WP_021316675.1">
    <property type="nucleotide sequence ID" value="NZ_AUWY01000033.1"/>
</dbReference>
<dbReference type="InterPro" id="IPR018733">
    <property type="entry name" value="DUF2274"/>
</dbReference>
<dbReference type="Proteomes" id="UP000015523">
    <property type="component" value="Unassembled WGS sequence"/>
</dbReference>